<dbReference type="OrthoDB" id="33195at2157"/>
<evidence type="ECO:0000313" key="4">
    <source>
        <dbReference type="Proteomes" id="UP000011566"/>
    </source>
</evidence>
<evidence type="ECO:0000259" key="2">
    <source>
        <dbReference type="Pfam" id="PF20434"/>
    </source>
</evidence>
<evidence type="ECO:0000256" key="1">
    <source>
        <dbReference type="ARBA" id="ARBA00022801"/>
    </source>
</evidence>
<gene>
    <name evidence="3" type="ORF">C447_07238</name>
</gene>
<dbReference type="InterPro" id="IPR049492">
    <property type="entry name" value="BD-FAE-like_dom"/>
</dbReference>
<name>M0M0F0_9EURY</name>
<dbReference type="InterPro" id="IPR050300">
    <property type="entry name" value="GDXG_lipolytic_enzyme"/>
</dbReference>
<dbReference type="SUPFAM" id="SSF53474">
    <property type="entry name" value="alpha/beta-Hydrolases"/>
    <property type="match status" value="1"/>
</dbReference>
<feature type="domain" description="BD-FAE-like" evidence="2">
    <location>
        <begin position="65"/>
        <end position="240"/>
    </location>
</feature>
<dbReference type="AlphaFoldDB" id="M0M0F0"/>
<dbReference type="EMBL" id="AOMB01000020">
    <property type="protein sequence ID" value="EMA39292.1"/>
    <property type="molecule type" value="Genomic_DNA"/>
</dbReference>
<reference evidence="3 4" key="1">
    <citation type="journal article" date="2014" name="PLoS Genet.">
        <title>Phylogenetically driven sequencing of extremely halophilic archaea reveals strategies for static and dynamic osmo-response.</title>
        <authorList>
            <person name="Becker E.A."/>
            <person name="Seitzer P.M."/>
            <person name="Tritt A."/>
            <person name="Larsen D."/>
            <person name="Krusor M."/>
            <person name="Yao A.I."/>
            <person name="Wu D."/>
            <person name="Madern D."/>
            <person name="Eisen J.A."/>
            <person name="Darling A.E."/>
            <person name="Facciotti M.T."/>
        </authorList>
    </citation>
    <scope>NUCLEOTIDE SEQUENCE [LARGE SCALE GENOMIC DNA]</scope>
    <source>
        <strain evidence="3 4">100A6</strain>
    </source>
</reference>
<dbReference type="Pfam" id="PF20434">
    <property type="entry name" value="BD-FAE"/>
    <property type="match status" value="1"/>
</dbReference>
<organism evidence="3 4">
    <name type="scientific">Halococcus hamelinensis 100A6</name>
    <dbReference type="NCBI Taxonomy" id="1132509"/>
    <lineage>
        <taxon>Archaea</taxon>
        <taxon>Methanobacteriati</taxon>
        <taxon>Methanobacteriota</taxon>
        <taxon>Stenosarchaea group</taxon>
        <taxon>Halobacteria</taxon>
        <taxon>Halobacteriales</taxon>
        <taxon>Halococcaceae</taxon>
        <taxon>Halococcus</taxon>
    </lineage>
</organism>
<proteinExistence type="predicted"/>
<keyword evidence="1" id="KW-0378">Hydrolase</keyword>
<dbReference type="GO" id="GO:0016787">
    <property type="term" value="F:hydrolase activity"/>
    <property type="evidence" value="ECO:0007669"/>
    <property type="project" value="UniProtKB-KW"/>
</dbReference>
<sequence length="285" mass="31900">MLYREFETQAELDAQYDVGERNDESDAYAEFYVEESRKARADLDVHRDVSFGPTVPERLDIFPADRADAPVLLFVHGGYWHSNHAEDFSFVARGPVSEGVTTVVMNYALCPAVPVPEVVRQARAALVWTHENIAEYGGDPDRLFVSGHSAGGHLTGCLLSTDWEDDYGKPADLVEGACAVSGLYDLEPFPYTWLQPKLQLTWREVREHSPIRHLPDRAPPLIVTYGEEESAELRRQSADFLTAWRDHGLDGRSLPQPGADHYSAIEGFLDPESQLCSAILDLIEE</sequence>
<protein>
    <submittedName>
        <fullName evidence="3">Esterase</fullName>
    </submittedName>
</protein>
<dbReference type="PANTHER" id="PTHR48081:SF33">
    <property type="entry name" value="KYNURENINE FORMAMIDASE"/>
    <property type="match status" value="1"/>
</dbReference>
<dbReference type="RefSeq" id="WP_007692371.1">
    <property type="nucleotide sequence ID" value="NZ_AJRK01000093.1"/>
</dbReference>
<comment type="caution">
    <text evidence="3">The sequence shown here is derived from an EMBL/GenBank/DDBJ whole genome shotgun (WGS) entry which is preliminary data.</text>
</comment>
<dbReference type="PANTHER" id="PTHR48081">
    <property type="entry name" value="AB HYDROLASE SUPERFAMILY PROTEIN C4A8.06C"/>
    <property type="match status" value="1"/>
</dbReference>
<dbReference type="eggNOG" id="arCOG01646">
    <property type="taxonomic scope" value="Archaea"/>
</dbReference>
<accession>M0M0F0</accession>
<dbReference type="Gene3D" id="3.40.50.1820">
    <property type="entry name" value="alpha/beta hydrolase"/>
    <property type="match status" value="1"/>
</dbReference>
<keyword evidence="4" id="KW-1185">Reference proteome</keyword>
<dbReference type="InterPro" id="IPR029058">
    <property type="entry name" value="AB_hydrolase_fold"/>
</dbReference>
<evidence type="ECO:0000313" key="3">
    <source>
        <dbReference type="EMBL" id="EMA39292.1"/>
    </source>
</evidence>
<dbReference type="Proteomes" id="UP000011566">
    <property type="component" value="Unassembled WGS sequence"/>
</dbReference>
<dbReference type="PATRIC" id="fig|1132509.6.peg.1639"/>